<dbReference type="AlphaFoldDB" id="A0A212K9Z4"/>
<dbReference type="PANTHER" id="PTHR23150">
    <property type="entry name" value="SULFATASE MODIFYING FACTOR 1, 2"/>
    <property type="match status" value="1"/>
</dbReference>
<dbReference type="InterPro" id="IPR005532">
    <property type="entry name" value="SUMF_dom"/>
</dbReference>
<organism evidence="2">
    <name type="scientific">uncultured Dysgonomonas sp</name>
    <dbReference type="NCBI Taxonomy" id="206096"/>
    <lineage>
        <taxon>Bacteria</taxon>
        <taxon>Pseudomonadati</taxon>
        <taxon>Bacteroidota</taxon>
        <taxon>Bacteroidia</taxon>
        <taxon>Bacteroidales</taxon>
        <taxon>Dysgonomonadaceae</taxon>
        <taxon>Dysgonomonas</taxon>
        <taxon>environmental samples</taxon>
    </lineage>
</organism>
<dbReference type="InterPro" id="IPR042095">
    <property type="entry name" value="SUMF_sf"/>
</dbReference>
<dbReference type="Pfam" id="PF03781">
    <property type="entry name" value="FGE-sulfatase"/>
    <property type="match status" value="1"/>
</dbReference>
<dbReference type="GO" id="GO:0120147">
    <property type="term" value="F:formylglycine-generating oxidase activity"/>
    <property type="evidence" value="ECO:0007669"/>
    <property type="project" value="TreeGrafter"/>
</dbReference>
<dbReference type="RefSeq" id="WP_296952122.1">
    <property type="nucleotide sequence ID" value="NZ_CABTJG010000009.1"/>
</dbReference>
<evidence type="ECO:0000313" key="2">
    <source>
        <dbReference type="EMBL" id="SBW08462.1"/>
    </source>
</evidence>
<dbReference type="InterPro" id="IPR016187">
    <property type="entry name" value="CTDL_fold"/>
</dbReference>
<sequence>MKHLFFAIITSLILFTSCGKSVGSSIGGEVVGEKGSSWAEPTPYGMVLVSRGSIEMGPAENDSLWDIKANPKGVSVDNFWMDETEVTNSKYRQFVYWVRDSIIRERLADPAYGGNEAFKITEDRYGDPVKPYLDWRRPIPKRPLEEEELAINSVTFIHPITGVRGLDPRQMNFKYEWFDYTEAAKRRNRLIPQERTLNTDIAIDVNQVVMISKDTAYINEEGRPVNQTIVRPLSSLFDFVHTKIVNVYPDTTVWVNDFNNAYNEPYMRMYFSHSGYNDYPVVGVTWEQATAFCEWRTMFYKMGQPKNGRPIENFRLPTEGEWEFAARNGKTENKYPWDKEGTMDEKACFMANFKPGEGNYTKDGNLIPARVASYVPNRFGIYDLAGNVSEWTSTAYTESGTAMMNDMNPQYKYDAAKEDPYAIKKKVVKGGSWKDIGRNIRGDMREGEFQNQPRSYIGFRCVRTQVGFAKSKK</sequence>
<feature type="domain" description="Sulfatase-modifying factor enzyme-like" evidence="1">
    <location>
        <begin position="45"/>
        <end position="463"/>
    </location>
</feature>
<dbReference type="Gene3D" id="3.90.1580.10">
    <property type="entry name" value="paralog of FGE (formylglycine-generating enzyme)"/>
    <property type="match status" value="2"/>
</dbReference>
<accession>A0A212K9Z4</accession>
<dbReference type="SUPFAM" id="SSF56436">
    <property type="entry name" value="C-type lectin-like"/>
    <property type="match status" value="1"/>
</dbReference>
<name>A0A212K9Z4_9BACT</name>
<dbReference type="PROSITE" id="PS51257">
    <property type="entry name" value="PROKAR_LIPOPROTEIN"/>
    <property type="match status" value="1"/>
</dbReference>
<reference evidence="2" key="1">
    <citation type="submission" date="2016-04" db="EMBL/GenBank/DDBJ databases">
        <authorList>
            <person name="Evans L.H."/>
            <person name="Alamgir A."/>
            <person name="Owens N."/>
            <person name="Weber N.D."/>
            <person name="Virtaneva K."/>
            <person name="Barbian K."/>
            <person name="Babar A."/>
            <person name="Rosenke K."/>
        </authorList>
    </citation>
    <scope>NUCLEOTIDE SEQUENCE</scope>
    <source>
        <strain evidence="2">86-2</strain>
    </source>
</reference>
<evidence type="ECO:0000259" key="1">
    <source>
        <dbReference type="Pfam" id="PF03781"/>
    </source>
</evidence>
<gene>
    <name evidence="2" type="ORF">KL86DYS2_13379</name>
</gene>
<dbReference type="InterPro" id="IPR051043">
    <property type="entry name" value="Sulfatase_Mod_Factor_Kinase"/>
</dbReference>
<dbReference type="EMBL" id="FLUL01000001">
    <property type="protein sequence ID" value="SBW08462.1"/>
    <property type="molecule type" value="Genomic_DNA"/>
</dbReference>
<protein>
    <recommendedName>
        <fullName evidence="1">Sulfatase-modifying factor enzyme-like domain-containing protein</fullName>
    </recommendedName>
</protein>
<dbReference type="PANTHER" id="PTHR23150:SF19">
    <property type="entry name" value="FORMYLGLYCINE-GENERATING ENZYME"/>
    <property type="match status" value="1"/>
</dbReference>
<proteinExistence type="predicted"/>